<protein>
    <recommendedName>
        <fullName evidence="2">FAR1 domain-containing protein</fullName>
    </recommendedName>
</protein>
<feature type="region of interest" description="Disordered" evidence="1">
    <location>
        <begin position="57"/>
        <end position="108"/>
    </location>
</feature>
<dbReference type="Proteomes" id="UP000289738">
    <property type="component" value="Chromosome A06"/>
</dbReference>
<organism evidence="3 4">
    <name type="scientific">Arachis hypogaea</name>
    <name type="common">Peanut</name>
    <dbReference type="NCBI Taxonomy" id="3818"/>
    <lineage>
        <taxon>Eukaryota</taxon>
        <taxon>Viridiplantae</taxon>
        <taxon>Streptophyta</taxon>
        <taxon>Embryophyta</taxon>
        <taxon>Tracheophyta</taxon>
        <taxon>Spermatophyta</taxon>
        <taxon>Magnoliopsida</taxon>
        <taxon>eudicotyledons</taxon>
        <taxon>Gunneridae</taxon>
        <taxon>Pentapetalae</taxon>
        <taxon>rosids</taxon>
        <taxon>fabids</taxon>
        <taxon>Fabales</taxon>
        <taxon>Fabaceae</taxon>
        <taxon>Papilionoideae</taxon>
        <taxon>50 kb inversion clade</taxon>
        <taxon>dalbergioids sensu lato</taxon>
        <taxon>Dalbergieae</taxon>
        <taxon>Pterocarpus clade</taxon>
        <taxon>Arachis</taxon>
    </lineage>
</organism>
<reference evidence="3 4" key="1">
    <citation type="submission" date="2019-01" db="EMBL/GenBank/DDBJ databases">
        <title>Sequencing of cultivated peanut Arachis hypogaea provides insights into genome evolution and oil improvement.</title>
        <authorList>
            <person name="Chen X."/>
        </authorList>
    </citation>
    <scope>NUCLEOTIDE SEQUENCE [LARGE SCALE GENOMIC DNA]</scope>
    <source>
        <strain evidence="4">cv. Fuhuasheng</strain>
        <tissue evidence="3">Leaves</tissue>
    </source>
</reference>
<dbReference type="AlphaFoldDB" id="A0A445CN91"/>
<comment type="caution">
    <text evidence="3">The sequence shown here is derived from an EMBL/GenBank/DDBJ whole genome shotgun (WGS) entry which is preliminary data.</text>
</comment>
<dbReference type="PANTHER" id="PTHR46328:SF27">
    <property type="entry name" value="OS12G0287500 PROTEIN"/>
    <property type="match status" value="1"/>
</dbReference>
<keyword evidence="4" id="KW-1185">Reference proteome</keyword>
<name>A0A445CN91_ARAHY</name>
<proteinExistence type="predicted"/>
<evidence type="ECO:0000256" key="1">
    <source>
        <dbReference type="SAM" id="MobiDB-lite"/>
    </source>
</evidence>
<accession>A0A445CN91</accession>
<feature type="domain" description="FAR1" evidence="2">
    <location>
        <begin position="150"/>
        <end position="239"/>
    </location>
</feature>
<evidence type="ECO:0000313" key="3">
    <source>
        <dbReference type="EMBL" id="RYR52401.1"/>
    </source>
</evidence>
<dbReference type="EMBL" id="SDMP01000006">
    <property type="protein sequence ID" value="RYR52401.1"/>
    <property type="molecule type" value="Genomic_DNA"/>
</dbReference>
<dbReference type="STRING" id="3818.A0A445CN91"/>
<dbReference type="Pfam" id="PF03101">
    <property type="entry name" value="FAR1"/>
    <property type="match status" value="1"/>
</dbReference>
<dbReference type="InterPro" id="IPR004330">
    <property type="entry name" value="FAR1_DNA_bnd_dom"/>
</dbReference>
<gene>
    <name evidence="3" type="ORF">Ahy_A06g027327</name>
</gene>
<evidence type="ECO:0000259" key="2">
    <source>
        <dbReference type="Pfam" id="PF03101"/>
    </source>
</evidence>
<dbReference type="PANTHER" id="PTHR46328">
    <property type="entry name" value="FAR-RED IMPAIRED RESPONSIVE (FAR1) FAMILY PROTEIN-RELATED"/>
    <property type="match status" value="1"/>
</dbReference>
<evidence type="ECO:0000313" key="4">
    <source>
        <dbReference type="Proteomes" id="UP000289738"/>
    </source>
</evidence>
<sequence>MVKLLNSGGWFWISDSPGVPRLSWVASLLFGNSGIWLLFIPILCSYIGMSDSESDLDDGNTSELSGHWTDGDGDDLNGLEEPLTKEGDSGHADSEYEGRDGGGSDMHAAAEDHANSENVMDKQFSCLDLVIASVLLSAEFNGIGDAYASYVAYAKGMGFSVRKGDYIKDEEGNIVRKFFYYNRQGLREKKHYKRVDRKRTYKPETRTNCNAKLVVFLDKNCEKWRTKILVEEHNHKLAPQEFTNVMAPHRKIPEGHKAHIYSMQELGSKQLK</sequence>
<feature type="compositionally biased region" description="Basic and acidic residues" evidence="1">
    <location>
        <begin position="82"/>
        <end position="108"/>
    </location>
</feature>